<dbReference type="SUPFAM" id="SSF51735">
    <property type="entry name" value="NAD(P)-binding Rossmann-fold domains"/>
    <property type="match status" value="1"/>
</dbReference>
<dbReference type="InterPro" id="IPR036291">
    <property type="entry name" value="NAD(P)-bd_dom_sf"/>
</dbReference>
<dbReference type="FunFam" id="3.40.50.720:FF:000084">
    <property type="entry name" value="Short-chain dehydrogenase reductase"/>
    <property type="match status" value="1"/>
</dbReference>
<evidence type="ECO:0000256" key="3">
    <source>
        <dbReference type="RuleBase" id="RU000363"/>
    </source>
</evidence>
<reference evidence="4 5" key="1">
    <citation type="journal article" date="2014" name="Antonie Van Leeuwenhoek">
        <title>Hyphomonas beringensis sp. nov. and Hyphomonas chukchiensis sp. nov., isolated from surface seawater of the Bering Sea and Chukchi Sea.</title>
        <authorList>
            <person name="Li C."/>
            <person name="Lai Q."/>
            <person name="Li G."/>
            <person name="Dong C."/>
            <person name="Wang J."/>
            <person name="Liao Y."/>
            <person name="Shao Z."/>
        </authorList>
    </citation>
    <scope>NUCLEOTIDE SEQUENCE [LARGE SCALE GENOMIC DNA]</scope>
    <source>
        <strain evidence="4 5">22II1-22F38</strain>
    </source>
</reference>
<dbReference type="AlphaFoldDB" id="A0A059EAG3"/>
<evidence type="ECO:0000256" key="1">
    <source>
        <dbReference type="ARBA" id="ARBA00006484"/>
    </source>
</evidence>
<accession>A0A059EAG3</accession>
<evidence type="ECO:0008006" key="6">
    <source>
        <dbReference type="Google" id="ProtNLM"/>
    </source>
</evidence>
<comment type="similarity">
    <text evidence="1 3">Belongs to the short-chain dehydrogenases/reductases (SDR) family.</text>
</comment>
<protein>
    <recommendedName>
        <fullName evidence="6">Short-chain dehydrogenase</fullName>
    </recommendedName>
</protein>
<dbReference type="Gene3D" id="3.40.50.720">
    <property type="entry name" value="NAD(P)-binding Rossmann-like Domain"/>
    <property type="match status" value="1"/>
</dbReference>
<evidence type="ECO:0000313" key="5">
    <source>
        <dbReference type="Proteomes" id="UP000024547"/>
    </source>
</evidence>
<dbReference type="PANTHER" id="PTHR45024">
    <property type="entry name" value="DEHYDROGENASES, SHORT CHAIN"/>
    <property type="match status" value="1"/>
</dbReference>
<dbReference type="PRINTS" id="PR00080">
    <property type="entry name" value="SDRFAMILY"/>
</dbReference>
<sequence>MTKLGFTGKVAIVTGAASGLGLSHARALAERGASVLLNDIAIRDGGESAAQIEAARLRSEGYDVHACNASVGIEADAESVIQEAVTRWGRIDSLVNNAGNSIAGRIQDVSTEDMRSVLEVHLMGMFWTMRAALRHMRKQDYGRIVNTASALGAFGAPEALPYATAKAAILGLSRSASLDNRDRNIRINTICPVAYTPMAKAYFEAHPELDTARLDPSAVSPLVVYLSHETCQPNGEVLSVAAGRVARIFTATVPGFVATPLTAEAVAENLHIAMDVSDYSIPGSSIDQYRLQPGS</sequence>
<name>A0A059EAG3_9PROT</name>
<dbReference type="InterPro" id="IPR002347">
    <property type="entry name" value="SDR_fam"/>
</dbReference>
<dbReference type="Proteomes" id="UP000024547">
    <property type="component" value="Unassembled WGS sequence"/>
</dbReference>
<dbReference type="GO" id="GO:0016491">
    <property type="term" value="F:oxidoreductase activity"/>
    <property type="evidence" value="ECO:0007669"/>
    <property type="project" value="UniProtKB-KW"/>
</dbReference>
<dbReference type="Pfam" id="PF00106">
    <property type="entry name" value="adh_short"/>
    <property type="match status" value="1"/>
</dbReference>
<dbReference type="PRINTS" id="PR00081">
    <property type="entry name" value="GDHRDH"/>
</dbReference>
<evidence type="ECO:0000256" key="2">
    <source>
        <dbReference type="ARBA" id="ARBA00023002"/>
    </source>
</evidence>
<proteinExistence type="inferred from homology"/>
<dbReference type="OrthoDB" id="9804774at2"/>
<dbReference type="PATRIC" id="fig|1280948.3.peg.733"/>
<organism evidence="4 5">
    <name type="scientific">Hyphomonas atlantica</name>
    <dbReference type="NCBI Taxonomy" id="1280948"/>
    <lineage>
        <taxon>Bacteria</taxon>
        <taxon>Pseudomonadati</taxon>
        <taxon>Pseudomonadota</taxon>
        <taxon>Alphaproteobacteria</taxon>
        <taxon>Hyphomonadales</taxon>
        <taxon>Hyphomonadaceae</taxon>
        <taxon>Hyphomonas</taxon>
    </lineage>
</organism>
<comment type="caution">
    <text evidence="4">The sequence shown here is derived from an EMBL/GenBank/DDBJ whole genome shotgun (WGS) entry which is preliminary data.</text>
</comment>
<dbReference type="EMBL" id="AWFH01000002">
    <property type="protein sequence ID" value="KCZ64653.1"/>
    <property type="molecule type" value="Genomic_DNA"/>
</dbReference>
<keyword evidence="5" id="KW-1185">Reference proteome</keyword>
<dbReference type="PROSITE" id="PS00061">
    <property type="entry name" value="ADH_SHORT"/>
    <property type="match status" value="1"/>
</dbReference>
<dbReference type="RefSeq" id="WP_051602476.1">
    <property type="nucleotide sequence ID" value="NZ_AWFH01000002.1"/>
</dbReference>
<gene>
    <name evidence="4" type="ORF">HY36_12470</name>
</gene>
<dbReference type="PANTHER" id="PTHR45024:SF2">
    <property type="entry name" value="SCP2 DOMAIN-CONTAINING PROTEIN"/>
    <property type="match status" value="1"/>
</dbReference>
<evidence type="ECO:0000313" key="4">
    <source>
        <dbReference type="EMBL" id="KCZ64653.1"/>
    </source>
</evidence>
<dbReference type="eggNOG" id="COG1028">
    <property type="taxonomic scope" value="Bacteria"/>
</dbReference>
<dbReference type="InterPro" id="IPR020904">
    <property type="entry name" value="Sc_DH/Rdtase_CS"/>
</dbReference>
<keyword evidence="2" id="KW-0560">Oxidoreductase</keyword>
<dbReference type="InterPro" id="IPR051687">
    <property type="entry name" value="Peroxisomal_Beta-Oxidation"/>
</dbReference>
<dbReference type="STRING" id="1280948.HY36_12470"/>